<dbReference type="GO" id="GO:0005737">
    <property type="term" value="C:cytoplasm"/>
    <property type="evidence" value="ECO:0007669"/>
    <property type="project" value="TreeGrafter"/>
</dbReference>
<proteinExistence type="predicted"/>
<dbReference type="InterPro" id="IPR036282">
    <property type="entry name" value="Glutathione-S-Trfase_C_sf"/>
</dbReference>
<name>A0A914Y1R7_9BILA</name>
<evidence type="ECO:0000259" key="1">
    <source>
        <dbReference type="Pfam" id="PF17171"/>
    </source>
</evidence>
<dbReference type="Gene3D" id="1.20.1050.10">
    <property type="match status" value="1"/>
</dbReference>
<dbReference type="InterPro" id="IPR050931">
    <property type="entry name" value="Mito_Protein_Transport_Metaxin"/>
</dbReference>
<dbReference type="SUPFAM" id="SSF47616">
    <property type="entry name" value="GST C-terminal domain-like"/>
    <property type="match status" value="1"/>
</dbReference>
<dbReference type="Proteomes" id="UP000887577">
    <property type="component" value="Unplaced"/>
</dbReference>
<organism evidence="2 3">
    <name type="scientific">Panagrolaimus superbus</name>
    <dbReference type="NCBI Taxonomy" id="310955"/>
    <lineage>
        <taxon>Eukaryota</taxon>
        <taxon>Metazoa</taxon>
        <taxon>Ecdysozoa</taxon>
        <taxon>Nematoda</taxon>
        <taxon>Chromadorea</taxon>
        <taxon>Rhabditida</taxon>
        <taxon>Tylenchina</taxon>
        <taxon>Panagrolaimomorpha</taxon>
        <taxon>Panagrolaimoidea</taxon>
        <taxon>Panagrolaimidae</taxon>
        <taxon>Panagrolaimus</taxon>
    </lineage>
</organism>
<feature type="domain" description="Metaxin glutathione S-transferase" evidence="1">
    <location>
        <begin position="39"/>
        <end position="100"/>
    </location>
</feature>
<accession>A0A914Y1R7</accession>
<dbReference type="WBParaSite" id="PSU_v2.g13401.t1">
    <property type="protein sequence ID" value="PSU_v2.g13401.t1"/>
    <property type="gene ID" value="PSU_v2.g13401"/>
</dbReference>
<evidence type="ECO:0000313" key="3">
    <source>
        <dbReference type="WBParaSite" id="PSU_v2.g13401.t1"/>
    </source>
</evidence>
<protein>
    <submittedName>
        <fullName evidence="3">Metaxin glutathione S-transferase domain-containing protein</fullName>
    </submittedName>
</protein>
<dbReference type="PANTHER" id="PTHR12289">
    <property type="entry name" value="METAXIN RELATED"/>
    <property type="match status" value="1"/>
</dbReference>
<dbReference type="CDD" id="cd03193">
    <property type="entry name" value="GST_C_Metaxin"/>
    <property type="match status" value="1"/>
</dbReference>
<reference evidence="3" key="1">
    <citation type="submission" date="2022-11" db="UniProtKB">
        <authorList>
            <consortium name="WormBaseParasite"/>
        </authorList>
    </citation>
    <scope>IDENTIFICATION</scope>
</reference>
<dbReference type="PANTHER" id="PTHR12289:SF32">
    <property type="entry name" value="GST_C_6 DOMAIN-CONTAINING PROTEIN"/>
    <property type="match status" value="1"/>
</dbReference>
<sequence length="114" mass="13383">MPKFLANLSFKQIYATAETRLKSVHILSLPEADIYQGLKNNLQAMDELLGDKRFLFGDTPTSADFCLFAHLCTMYYTAYNQPLKDILDTEYPRLQKFTEQTLTEIFPEYQMYYQ</sequence>
<evidence type="ECO:0000313" key="2">
    <source>
        <dbReference type="Proteomes" id="UP000887577"/>
    </source>
</evidence>
<keyword evidence="2" id="KW-1185">Reference proteome</keyword>
<dbReference type="Pfam" id="PF17171">
    <property type="entry name" value="GST_C_6"/>
    <property type="match status" value="1"/>
</dbReference>
<dbReference type="AlphaFoldDB" id="A0A914Y1R7"/>
<dbReference type="InterPro" id="IPR033468">
    <property type="entry name" value="Metaxin_GST"/>
</dbReference>